<dbReference type="EMBL" id="FMZE01000003">
    <property type="protein sequence ID" value="SDC77514.1"/>
    <property type="molecule type" value="Genomic_DNA"/>
</dbReference>
<feature type="compositionally biased region" description="Polar residues" evidence="1">
    <location>
        <begin position="315"/>
        <end position="339"/>
    </location>
</feature>
<proteinExistence type="predicted"/>
<feature type="compositionally biased region" description="Low complexity" evidence="1">
    <location>
        <begin position="280"/>
        <end position="302"/>
    </location>
</feature>
<evidence type="ECO:0000256" key="2">
    <source>
        <dbReference type="SAM" id="Phobius"/>
    </source>
</evidence>
<name>A0A222VJP8_9PSEU</name>
<feature type="transmembrane region" description="Helical" evidence="2">
    <location>
        <begin position="137"/>
        <end position="159"/>
    </location>
</feature>
<dbReference type="InterPro" id="IPR031928">
    <property type="entry name" value="RsdA_SigD-bd"/>
</dbReference>
<feature type="region of interest" description="Disordered" evidence="1">
    <location>
        <begin position="244"/>
        <end position="339"/>
    </location>
</feature>
<dbReference type="STRING" id="530584.SAMN05421630_103581"/>
<evidence type="ECO:0000313" key="4">
    <source>
        <dbReference type="Proteomes" id="UP000199494"/>
    </source>
</evidence>
<gene>
    <name evidence="3" type="ORF">SAMN05421630_103581</name>
</gene>
<dbReference type="AlphaFoldDB" id="A0A222VJP8"/>
<feature type="region of interest" description="Disordered" evidence="1">
    <location>
        <begin position="1"/>
        <end position="36"/>
    </location>
</feature>
<dbReference type="KEGG" id="pmad:BAY61_03115"/>
<evidence type="ECO:0000256" key="1">
    <source>
        <dbReference type="SAM" id="MobiDB-lite"/>
    </source>
</evidence>
<keyword evidence="2" id="KW-0812">Transmembrane</keyword>
<dbReference type="RefSeq" id="WP_245865736.1">
    <property type="nucleotide sequence ID" value="NZ_CP016353.1"/>
</dbReference>
<organism evidence="3 4">
    <name type="scientific">Prauserella marina</name>
    <dbReference type="NCBI Taxonomy" id="530584"/>
    <lineage>
        <taxon>Bacteria</taxon>
        <taxon>Bacillati</taxon>
        <taxon>Actinomycetota</taxon>
        <taxon>Actinomycetes</taxon>
        <taxon>Pseudonocardiales</taxon>
        <taxon>Pseudonocardiaceae</taxon>
        <taxon>Prauserella</taxon>
    </lineage>
</organism>
<keyword evidence="2" id="KW-0472">Membrane</keyword>
<dbReference type="Gene3D" id="6.10.250.1300">
    <property type="match status" value="1"/>
</dbReference>
<reference evidence="3 4" key="1">
    <citation type="submission" date="2016-10" db="EMBL/GenBank/DDBJ databases">
        <authorList>
            <person name="de Groot N.N."/>
        </authorList>
    </citation>
    <scope>NUCLEOTIDE SEQUENCE [LARGE SCALE GENOMIC DNA]</scope>
    <source>
        <strain evidence="3 4">CGMCC 4.5506</strain>
    </source>
</reference>
<dbReference type="Proteomes" id="UP000199494">
    <property type="component" value="Unassembled WGS sequence"/>
</dbReference>
<feature type="compositionally biased region" description="Basic and acidic residues" evidence="1">
    <location>
        <begin position="1"/>
        <end position="14"/>
    </location>
</feature>
<evidence type="ECO:0000313" key="3">
    <source>
        <dbReference type="EMBL" id="SDC77514.1"/>
    </source>
</evidence>
<keyword evidence="2" id="KW-1133">Transmembrane helix</keyword>
<dbReference type="Pfam" id="PF16751">
    <property type="entry name" value="RsdA_SigD_bd"/>
    <property type="match status" value="1"/>
</dbReference>
<feature type="compositionally biased region" description="Polar residues" evidence="1">
    <location>
        <begin position="258"/>
        <end position="269"/>
    </location>
</feature>
<protein>
    <submittedName>
        <fullName evidence="3">Anti-sigma-D factor RsdA to sigma factor binding region</fullName>
    </submittedName>
</protein>
<keyword evidence="4" id="KW-1185">Reference proteome</keyword>
<accession>A0A222VJP8</accession>
<sequence>MTERESGDREHELDVDAVESAGSVEDARGPSAGAAEMSAVSLDAFSSGAGAGGEVPAVPELSLIQADDALLDALGGPDPQVADSLGDQELNALLLAWRRDIDSEPLAELVDTPEAVITIKTAALAKRKGGKGRRRRMLVPVAAAAAVLAIGFTGTALAARDAQPGDTLWGLSKVLYADHARSVEAAASVRTELQEAGLAIAQQRFDDARRALEQAEQALGNVAGDELAQLKARHMELMAQLDQPVDEGDSQPPPTHIPDSTSSTVTGTKPSDVVPPPAGSTEPTPTEDPTTPTTSPSETPTSSTPPPPSSSTDDNSGTESDSNNSLNGGSVASNGTPGN</sequence>